<proteinExistence type="predicted"/>
<keyword evidence="4" id="KW-1185">Reference proteome</keyword>
<dbReference type="InterPro" id="IPR015943">
    <property type="entry name" value="WD40/YVTN_repeat-like_dom_sf"/>
</dbReference>
<sequence length="524" mass="59946">MGTIRCCTELYGIVWEVSGVVWEVSGVVWELSNVVWELSDVVWELSSVVWEVSGVVWELSGVVWEVSGVVWELSGVVRNYMVLCGKYLVLYGKYPVLYGNYPMLYGNYPMLYGNYPVLYGKYPVLYGNYPVLYGKYLVLYGNYPVLYGNYPMLYGNYPVLYGKYPVLYGKYLVLYGNYPVLYGTIWYCVGSIWCCMGIPYILVYKSTRQVGLNDSHYQMIINWAGEGSDVIIALTKDIHPDENSTSNVYISSNYGGSFSLVHSLQNATIDKYYNSHVLKNHYVFADVVHNKIYTTTDFLKTVEVIVVPFKPKQLALHPTDGSIILGYDDENIKKQLWLSDNFGQTWRVIQDEVQSFFWGNTTSDSQLSLYVERHDVSSDSGHVIATNDFFRESTVLLSGVEDFQLIDDYMFASKKTAVNSIGLWVSYKRKPFIQADFPYNDLHQDYFVTDAAEDQVFLCVYHNKSATHLYISDVTGQHYSLSLKNIVYFNPKFRNDSIIRYVTALNFPHVESNLAADAQLSTPP</sequence>
<dbReference type="InterPro" id="IPR011049">
    <property type="entry name" value="Serralysin-like_metalloprot_C"/>
</dbReference>
<evidence type="ECO:0000313" key="4">
    <source>
        <dbReference type="Proteomes" id="UP001208570"/>
    </source>
</evidence>
<reference evidence="3" key="1">
    <citation type="journal article" date="2023" name="Mol. Biol. Evol.">
        <title>Third-Generation Sequencing Reveals the Adaptive Role of the Epigenome in Three Deep-Sea Polychaetes.</title>
        <authorList>
            <person name="Perez M."/>
            <person name="Aroh O."/>
            <person name="Sun Y."/>
            <person name="Lan Y."/>
            <person name="Juniper S.K."/>
            <person name="Young C.R."/>
            <person name="Angers B."/>
            <person name="Qian P.Y."/>
        </authorList>
    </citation>
    <scope>NUCLEOTIDE SEQUENCE</scope>
    <source>
        <strain evidence="3">P08H-3</strain>
    </source>
</reference>
<comment type="caution">
    <text evidence="3">The sequence shown here is derived from an EMBL/GenBank/DDBJ whole genome shotgun (WGS) entry which is preliminary data.</text>
</comment>
<dbReference type="GO" id="GO:0016020">
    <property type="term" value="C:membrane"/>
    <property type="evidence" value="ECO:0007669"/>
    <property type="project" value="TreeGrafter"/>
</dbReference>
<accession>A0AAD9IYC1</accession>
<dbReference type="EMBL" id="JAODUP010000910">
    <property type="protein sequence ID" value="KAK2142821.1"/>
    <property type="molecule type" value="Genomic_DNA"/>
</dbReference>
<dbReference type="Gene3D" id="2.130.10.10">
    <property type="entry name" value="YVTN repeat-like/Quinoprotein amine dehydrogenase"/>
    <property type="match status" value="1"/>
</dbReference>
<dbReference type="GO" id="GO:0006892">
    <property type="term" value="P:post-Golgi vesicle-mediated transport"/>
    <property type="evidence" value="ECO:0007669"/>
    <property type="project" value="TreeGrafter"/>
</dbReference>
<dbReference type="Pfam" id="PF15902">
    <property type="entry name" value="Sortilin-Vps10"/>
    <property type="match status" value="1"/>
</dbReference>
<keyword evidence="1" id="KW-0677">Repeat</keyword>
<gene>
    <name evidence="3" type="ORF">LSH36_910g01027</name>
</gene>
<dbReference type="PANTHER" id="PTHR12106:SF27">
    <property type="entry name" value="SORTILIN-RELATED RECEPTOR"/>
    <property type="match status" value="1"/>
</dbReference>
<evidence type="ECO:0000259" key="2">
    <source>
        <dbReference type="Pfam" id="PF15902"/>
    </source>
</evidence>
<dbReference type="Proteomes" id="UP001208570">
    <property type="component" value="Unassembled WGS sequence"/>
</dbReference>
<evidence type="ECO:0000313" key="3">
    <source>
        <dbReference type="EMBL" id="KAK2142821.1"/>
    </source>
</evidence>
<dbReference type="SUPFAM" id="SSF110296">
    <property type="entry name" value="Oligoxyloglucan reducing end-specific cellobiohydrolase"/>
    <property type="match status" value="1"/>
</dbReference>
<dbReference type="InterPro" id="IPR031778">
    <property type="entry name" value="Sortilin_N"/>
</dbReference>
<dbReference type="GO" id="GO:0005794">
    <property type="term" value="C:Golgi apparatus"/>
    <property type="evidence" value="ECO:0007669"/>
    <property type="project" value="TreeGrafter"/>
</dbReference>
<protein>
    <recommendedName>
        <fullName evidence="2">Sortilin N-terminal domain-containing protein</fullName>
    </recommendedName>
</protein>
<dbReference type="AlphaFoldDB" id="A0AAD9IYC1"/>
<name>A0AAD9IYC1_9ANNE</name>
<dbReference type="InterPro" id="IPR050310">
    <property type="entry name" value="VPS10-sortilin"/>
</dbReference>
<evidence type="ECO:0000256" key="1">
    <source>
        <dbReference type="ARBA" id="ARBA00022737"/>
    </source>
</evidence>
<dbReference type="SUPFAM" id="SSF101967">
    <property type="entry name" value="Adhesin YadA, collagen-binding domain"/>
    <property type="match status" value="1"/>
</dbReference>
<dbReference type="PANTHER" id="PTHR12106">
    <property type="entry name" value="SORTILIN RELATED"/>
    <property type="match status" value="1"/>
</dbReference>
<organism evidence="3 4">
    <name type="scientific">Paralvinella palmiformis</name>
    <dbReference type="NCBI Taxonomy" id="53620"/>
    <lineage>
        <taxon>Eukaryota</taxon>
        <taxon>Metazoa</taxon>
        <taxon>Spiralia</taxon>
        <taxon>Lophotrochozoa</taxon>
        <taxon>Annelida</taxon>
        <taxon>Polychaeta</taxon>
        <taxon>Sedentaria</taxon>
        <taxon>Canalipalpata</taxon>
        <taxon>Terebellida</taxon>
        <taxon>Terebelliformia</taxon>
        <taxon>Alvinellidae</taxon>
        <taxon>Paralvinella</taxon>
    </lineage>
</organism>
<feature type="domain" description="Sortilin N-terminal" evidence="2">
    <location>
        <begin position="246"/>
        <end position="490"/>
    </location>
</feature>